<keyword evidence="8 11" id="KW-0030">Aminoacyl-tRNA synthetase</keyword>
<dbReference type="NCBIfam" id="TIGR00234">
    <property type="entry name" value="tyrS"/>
    <property type="match status" value="1"/>
</dbReference>
<dbReference type="InterPro" id="IPR054608">
    <property type="entry name" value="SYY-like_C"/>
</dbReference>
<dbReference type="GO" id="GO:0003723">
    <property type="term" value="F:RNA binding"/>
    <property type="evidence" value="ECO:0007669"/>
    <property type="project" value="UniProtKB-KW"/>
</dbReference>
<dbReference type="GO" id="GO:0004831">
    <property type="term" value="F:tyrosine-tRNA ligase activity"/>
    <property type="evidence" value="ECO:0007669"/>
    <property type="project" value="UniProtKB-UniRule"/>
</dbReference>
<dbReference type="PANTHER" id="PTHR11766">
    <property type="entry name" value="TYROSYL-TRNA SYNTHETASE"/>
    <property type="match status" value="1"/>
</dbReference>
<evidence type="ECO:0000256" key="6">
    <source>
        <dbReference type="ARBA" id="ARBA00022884"/>
    </source>
</evidence>
<dbReference type="PANTHER" id="PTHR11766:SF0">
    <property type="entry name" value="TYROSINE--TRNA LIGASE, MITOCHONDRIAL"/>
    <property type="match status" value="1"/>
</dbReference>
<dbReference type="Gene3D" id="1.10.240.10">
    <property type="entry name" value="Tyrosyl-Transfer RNA Synthetase"/>
    <property type="match status" value="1"/>
</dbReference>
<evidence type="ECO:0000259" key="13">
    <source>
        <dbReference type="Pfam" id="PF22421"/>
    </source>
</evidence>
<dbReference type="Pfam" id="PF22421">
    <property type="entry name" value="SYY_C-terminal"/>
    <property type="match status" value="1"/>
</dbReference>
<evidence type="ECO:0000256" key="9">
    <source>
        <dbReference type="ARBA" id="ARBA00048248"/>
    </source>
</evidence>
<feature type="short sequence motif" description="'KMSKS' region" evidence="11">
    <location>
        <begin position="227"/>
        <end position="231"/>
    </location>
</feature>
<evidence type="ECO:0000256" key="7">
    <source>
        <dbReference type="ARBA" id="ARBA00022917"/>
    </source>
</evidence>
<dbReference type="InterPro" id="IPR024088">
    <property type="entry name" value="Tyr-tRNA-ligase_bac-type"/>
</dbReference>
<keyword evidence="4 11" id="KW-0547">Nucleotide-binding</keyword>
<dbReference type="CDD" id="cd00805">
    <property type="entry name" value="TyrRS_core"/>
    <property type="match status" value="1"/>
</dbReference>
<evidence type="ECO:0000313" key="15">
    <source>
        <dbReference type="Proteomes" id="UP000286581"/>
    </source>
</evidence>
<dbReference type="PRINTS" id="PR01040">
    <property type="entry name" value="TRNASYNTHTYR"/>
</dbReference>
<dbReference type="Pfam" id="PF00579">
    <property type="entry name" value="tRNA-synt_1b"/>
    <property type="match status" value="1"/>
</dbReference>
<dbReference type="InterPro" id="IPR014729">
    <property type="entry name" value="Rossmann-like_a/b/a_fold"/>
</dbReference>
<dbReference type="GO" id="GO:0005829">
    <property type="term" value="C:cytosol"/>
    <property type="evidence" value="ECO:0007669"/>
    <property type="project" value="TreeGrafter"/>
</dbReference>
<dbReference type="FunFam" id="3.40.50.620:FF:000008">
    <property type="entry name" value="Tyrosine--tRNA ligase"/>
    <property type="match status" value="1"/>
</dbReference>
<dbReference type="PROSITE" id="PS50889">
    <property type="entry name" value="S4"/>
    <property type="match status" value="1"/>
</dbReference>
<name>A0A413B5B0_9FIRM</name>
<reference evidence="14 15" key="1">
    <citation type="submission" date="2018-08" db="EMBL/GenBank/DDBJ databases">
        <title>A genome reference for cultivated species of the human gut microbiota.</title>
        <authorList>
            <person name="Zou Y."/>
            <person name="Xue W."/>
            <person name="Luo G."/>
        </authorList>
    </citation>
    <scope>NUCLEOTIDE SEQUENCE [LARGE SCALE GENOMIC DNA]</scope>
    <source>
        <strain evidence="14 15">AF12-8</strain>
    </source>
</reference>
<dbReference type="AlphaFoldDB" id="A0A413B5B0"/>
<comment type="subunit">
    <text evidence="11">Homodimer.</text>
</comment>
<dbReference type="SUPFAM" id="SSF52374">
    <property type="entry name" value="Nucleotidylyl transferase"/>
    <property type="match status" value="1"/>
</dbReference>
<dbReference type="PROSITE" id="PS00178">
    <property type="entry name" value="AA_TRNA_LIGASE_I"/>
    <property type="match status" value="1"/>
</dbReference>
<comment type="similarity">
    <text evidence="10 11">Belongs to the class-I aminoacyl-tRNA synthetase family. TyrS type 1 subfamily.</text>
</comment>
<dbReference type="SUPFAM" id="SSF55174">
    <property type="entry name" value="Alpha-L RNA-binding motif"/>
    <property type="match status" value="1"/>
</dbReference>
<dbReference type="Gene3D" id="3.40.50.620">
    <property type="entry name" value="HUPs"/>
    <property type="match status" value="1"/>
</dbReference>
<sequence>MTIYDELVARGLIAQVTDEKEIKELINNGKATFYIGFDPTADSLHVGHFMALCLMKRLQMAGNKPIVLIGGGTAQIGDPSGRTDMRQMMTTETINHNVECFKKQMSRFIDFGEGKAIMVNNADWLMDLNYVDVLREVGAHFSVNRMLTAECYKQRMEKGLSFLEFNYMIMQSYDFYTLFQKYGCNMEFGGDDQWSNMLGGTELIRRKLGKDAYAMTINLLLNSEGKKMGKTQSGAVWLDPNKTTPFEFFQYWRNVSDADVLKCIRMLTFLPLEEIDKMESWEGAQLNEAKEILAFELTKLVHGEEEATKAKEASHALFAGGANNTNMPTVTVTAEDFPDGELDIISVLVKAGLCDSRGDGRRNIQQGGVSVADEKVTDISTKYTLDDFKGEGLIIRRGKKKFAKVVAE</sequence>
<comment type="caution">
    <text evidence="14">The sequence shown here is derived from an EMBL/GenBank/DDBJ whole genome shotgun (WGS) entry which is preliminary data.</text>
</comment>
<feature type="short sequence motif" description="'HIGH' region" evidence="11">
    <location>
        <begin position="39"/>
        <end position="48"/>
    </location>
</feature>
<keyword evidence="2 11" id="KW-0963">Cytoplasm</keyword>
<dbReference type="InterPro" id="IPR024107">
    <property type="entry name" value="Tyr-tRNA-ligase_bac_1"/>
</dbReference>
<dbReference type="EC" id="6.1.1.1" evidence="11"/>
<dbReference type="GO" id="GO:0042803">
    <property type="term" value="F:protein homodimerization activity"/>
    <property type="evidence" value="ECO:0007669"/>
    <property type="project" value="UniProtKB-ARBA"/>
</dbReference>
<evidence type="ECO:0000256" key="5">
    <source>
        <dbReference type="ARBA" id="ARBA00022840"/>
    </source>
</evidence>
<keyword evidence="5 11" id="KW-0067">ATP-binding</keyword>
<dbReference type="GO" id="GO:0005524">
    <property type="term" value="F:ATP binding"/>
    <property type="evidence" value="ECO:0007669"/>
    <property type="project" value="UniProtKB-UniRule"/>
</dbReference>
<feature type="domain" description="Tyrosine--tRNA ligase SYY-like C-terminal" evidence="13">
    <location>
        <begin position="325"/>
        <end position="403"/>
    </location>
</feature>
<evidence type="ECO:0000256" key="4">
    <source>
        <dbReference type="ARBA" id="ARBA00022741"/>
    </source>
</evidence>
<feature type="binding site" evidence="11">
    <location>
        <position position="230"/>
    </location>
    <ligand>
        <name>ATP</name>
        <dbReference type="ChEBI" id="CHEBI:30616"/>
    </ligand>
</feature>
<keyword evidence="3 11" id="KW-0436">Ligase</keyword>
<dbReference type="InterPro" id="IPR002305">
    <property type="entry name" value="aa-tRNA-synth_Ic"/>
</dbReference>
<feature type="binding site" evidence="11">
    <location>
        <position position="167"/>
    </location>
    <ligand>
        <name>L-tyrosine</name>
        <dbReference type="ChEBI" id="CHEBI:58315"/>
    </ligand>
</feature>
<comment type="subcellular location">
    <subcellularLocation>
        <location evidence="1 11">Cytoplasm</location>
    </subcellularLocation>
</comment>
<organism evidence="14 15">
    <name type="scientific">Agathobacter rectalis</name>
    <dbReference type="NCBI Taxonomy" id="39491"/>
    <lineage>
        <taxon>Bacteria</taxon>
        <taxon>Bacillati</taxon>
        <taxon>Bacillota</taxon>
        <taxon>Clostridia</taxon>
        <taxon>Lachnospirales</taxon>
        <taxon>Lachnospiraceae</taxon>
        <taxon>Agathobacter</taxon>
    </lineage>
</organism>
<dbReference type="EMBL" id="QSAE01000120">
    <property type="protein sequence ID" value="RGW33241.1"/>
    <property type="molecule type" value="Genomic_DNA"/>
</dbReference>
<evidence type="ECO:0000313" key="14">
    <source>
        <dbReference type="EMBL" id="RGW33241.1"/>
    </source>
</evidence>
<dbReference type="GO" id="GO:0006437">
    <property type="term" value="P:tyrosyl-tRNA aminoacylation"/>
    <property type="evidence" value="ECO:0007669"/>
    <property type="project" value="UniProtKB-UniRule"/>
</dbReference>
<evidence type="ECO:0000256" key="1">
    <source>
        <dbReference type="ARBA" id="ARBA00004496"/>
    </source>
</evidence>
<proteinExistence type="inferred from homology"/>
<feature type="binding site" evidence="11">
    <location>
        <position position="34"/>
    </location>
    <ligand>
        <name>L-tyrosine</name>
        <dbReference type="ChEBI" id="CHEBI:58315"/>
    </ligand>
</feature>
<dbReference type="InterPro" id="IPR001412">
    <property type="entry name" value="aa-tRNA-synth_I_CS"/>
</dbReference>
<dbReference type="InterPro" id="IPR036986">
    <property type="entry name" value="S4_RNA-bd_sf"/>
</dbReference>
<keyword evidence="7 11" id="KW-0648">Protein biosynthesis</keyword>
<evidence type="ECO:0000256" key="12">
    <source>
        <dbReference type="PROSITE-ProRule" id="PRU00182"/>
    </source>
</evidence>
<dbReference type="Proteomes" id="UP000286581">
    <property type="component" value="Unassembled WGS sequence"/>
</dbReference>
<dbReference type="InterPro" id="IPR002307">
    <property type="entry name" value="Tyr-tRNA-ligase"/>
</dbReference>
<evidence type="ECO:0000256" key="10">
    <source>
        <dbReference type="ARBA" id="ARBA00060965"/>
    </source>
</evidence>
<dbReference type="Gene3D" id="3.10.290.10">
    <property type="entry name" value="RNA-binding S4 domain"/>
    <property type="match status" value="1"/>
</dbReference>
<dbReference type="HAMAP" id="MF_02006">
    <property type="entry name" value="Tyr_tRNA_synth_type1"/>
    <property type="match status" value="1"/>
</dbReference>
<evidence type="ECO:0000256" key="11">
    <source>
        <dbReference type="HAMAP-Rule" id="MF_02006"/>
    </source>
</evidence>
<gene>
    <name evidence="11" type="primary">tyrS</name>
    <name evidence="14" type="ORF">DWV78_16350</name>
</gene>
<evidence type="ECO:0000256" key="3">
    <source>
        <dbReference type="ARBA" id="ARBA00022598"/>
    </source>
</evidence>
<protein>
    <recommendedName>
        <fullName evidence="11">Tyrosine--tRNA ligase</fullName>
        <ecNumber evidence="11">6.1.1.1</ecNumber>
    </recommendedName>
    <alternativeName>
        <fullName evidence="11">Tyrosyl-tRNA synthetase</fullName>
        <shortName evidence="11">TyrRS</shortName>
    </alternativeName>
</protein>
<comment type="function">
    <text evidence="11">Catalyzes the attachment of tyrosine to tRNA(Tyr) in a two-step reaction: tyrosine is first activated by ATP to form Tyr-AMP and then transferred to the acceptor end of tRNA(Tyr).</text>
</comment>
<keyword evidence="6 12" id="KW-0694">RNA-binding</keyword>
<evidence type="ECO:0000256" key="2">
    <source>
        <dbReference type="ARBA" id="ARBA00022490"/>
    </source>
</evidence>
<comment type="catalytic activity">
    <reaction evidence="9 11">
        <text>tRNA(Tyr) + L-tyrosine + ATP = L-tyrosyl-tRNA(Tyr) + AMP + diphosphate + H(+)</text>
        <dbReference type="Rhea" id="RHEA:10220"/>
        <dbReference type="Rhea" id="RHEA-COMP:9706"/>
        <dbReference type="Rhea" id="RHEA-COMP:9707"/>
        <dbReference type="ChEBI" id="CHEBI:15378"/>
        <dbReference type="ChEBI" id="CHEBI:30616"/>
        <dbReference type="ChEBI" id="CHEBI:33019"/>
        <dbReference type="ChEBI" id="CHEBI:58315"/>
        <dbReference type="ChEBI" id="CHEBI:78442"/>
        <dbReference type="ChEBI" id="CHEBI:78536"/>
        <dbReference type="ChEBI" id="CHEBI:456215"/>
        <dbReference type="EC" id="6.1.1.1"/>
    </reaction>
</comment>
<accession>A0A413B5B0</accession>
<dbReference type="FunFam" id="1.10.240.10:FF:000001">
    <property type="entry name" value="Tyrosine--tRNA ligase"/>
    <property type="match status" value="1"/>
</dbReference>
<feature type="binding site" evidence="11">
    <location>
        <position position="171"/>
    </location>
    <ligand>
        <name>L-tyrosine</name>
        <dbReference type="ChEBI" id="CHEBI:58315"/>
    </ligand>
</feature>
<dbReference type="CDD" id="cd00165">
    <property type="entry name" value="S4"/>
    <property type="match status" value="1"/>
</dbReference>
<evidence type="ECO:0000256" key="8">
    <source>
        <dbReference type="ARBA" id="ARBA00023146"/>
    </source>
</evidence>